<evidence type="ECO:0000256" key="1">
    <source>
        <dbReference type="SAM" id="Phobius"/>
    </source>
</evidence>
<dbReference type="STRING" id="118967.SAMN02745191_1968"/>
<name>A0A1T4PDV1_9FIRM</name>
<feature type="transmembrane region" description="Helical" evidence="1">
    <location>
        <begin position="243"/>
        <end position="264"/>
    </location>
</feature>
<organism evidence="2 3">
    <name type="scientific">Anaerorhabdus furcosa</name>
    <dbReference type="NCBI Taxonomy" id="118967"/>
    <lineage>
        <taxon>Bacteria</taxon>
        <taxon>Bacillati</taxon>
        <taxon>Bacillota</taxon>
        <taxon>Erysipelotrichia</taxon>
        <taxon>Erysipelotrichales</taxon>
        <taxon>Erysipelotrichaceae</taxon>
        <taxon>Anaerorhabdus</taxon>
    </lineage>
</organism>
<proteinExistence type="predicted"/>
<keyword evidence="3" id="KW-1185">Reference proteome</keyword>
<dbReference type="RefSeq" id="WP_078712371.1">
    <property type="nucleotide sequence ID" value="NZ_FUWY01000006.1"/>
</dbReference>
<keyword evidence="1" id="KW-1133">Transmembrane helix</keyword>
<dbReference type="EMBL" id="FUWY01000006">
    <property type="protein sequence ID" value="SJZ89682.1"/>
    <property type="molecule type" value="Genomic_DNA"/>
</dbReference>
<sequence length="283" mass="34450">MKRIFLFTWQIIKKVMKISWKTIKILFKVLLIYFLLCECLKLYFLSTADRENRLIQEVEIETSDKLHYFNLREGLYETVCNENLCETRPYLKIIEISNGIILRIAIDEWYSYFEKYLFDAKRPELYSFPLEGESRFKNRTYQEQLISWHSIVIPFEDDRFRLIYFLDSSKPYIGIIENEYLEDRLVLEKFRTNNLAESFLKIDQNKLEKALQEYNINDQVDAEMMNQKIEESYNEYIQYEKELQFYSIIISIIKIIILIILIFYRRCKKEFKKILTKLGLGFD</sequence>
<accession>A0A1T4PDV1</accession>
<dbReference type="AlphaFoldDB" id="A0A1T4PDV1"/>
<evidence type="ECO:0000313" key="2">
    <source>
        <dbReference type="EMBL" id="SJZ89682.1"/>
    </source>
</evidence>
<reference evidence="3" key="1">
    <citation type="submission" date="2017-02" db="EMBL/GenBank/DDBJ databases">
        <authorList>
            <person name="Varghese N."/>
            <person name="Submissions S."/>
        </authorList>
    </citation>
    <scope>NUCLEOTIDE SEQUENCE [LARGE SCALE GENOMIC DNA]</scope>
    <source>
        <strain evidence="3">ATCC 25662</strain>
    </source>
</reference>
<evidence type="ECO:0000313" key="3">
    <source>
        <dbReference type="Proteomes" id="UP000243297"/>
    </source>
</evidence>
<keyword evidence="1" id="KW-0812">Transmembrane</keyword>
<dbReference type="Proteomes" id="UP000243297">
    <property type="component" value="Unassembled WGS sequence"/>
</dbReference>
<gene>
    <name evidence="2" type="ORF">SAMN02745191_1968</name>
</gene>
<protein>
    <submittedName>
        <fullName evidence="2">Uncharacterized protein</fullName>
    </submittedName>
</protein>
<keyword evidence="1" id="KW-0472">Membrane</keyword>